<dbReference type="STRING" id="880072.Desac_1900"/>
<accession>F2NJT3</accession>
<reference evidence="1 2" key="1">
    <citation type="journal article" date="2011" name="Stand. Genomic Sci.">
        <title>Complete genome sequence of the acetate-degrading sulfate reducer Desulfobacca acetoxidans type strain (ASRB2).</title>
        <authorList>
            <person name="Goker M."/>
            <person name="Teshima H."/>
            <person name="Lapidus A."/>
            <person name="Nolan M."/>
            <person name="Lucas S."/>
            <person name="Hammon N."/>
            <person name="Deshpande S."/>
            <person name="Cheng J.F."/>
            <person name="Tapia R."/>
            <person name="Han C."/>
            <person name="Goodwin L."/>
            <person name="Pitluck S."/>
            <person name="Huntemann M."/>
            <person name="Liolios K."/>
            <person name="Ivanova N."/>
            <person name="Pagani I."/>
            <person name="Mavromatis K."/>
            <person name="Ovchinikova G."/>
            <person name="Pati A."/>
            <person name="Chen A."/>
            <person name="Palaniappan K."/>
            <person name="Land M."/>
            <person name="Hauser L."/>
            <person name="Brambilla E.M."/>
            <person name="Rohde M."/>
            <person name="Spring S."/>
            <person name="Detter J.C."/>
            <person name="Woyke T."/>
            <person name="Bristow J."/>
            <person name="Eisen J.A."/>
            <person name="Markowitz V."/>
            <person name="Hugenholtz P."/>
            <person name="Kyrpides N.C."/>
            <person name="Klenk H.P."/>
        </authorList>
    </citation>
    <scope>NUCLEOTIDE SEQUENCE [LARGE SCALE GENOMIC DNA]</scope>
    <source>
        <strain evidence="2">ATCC 700848 / DSM 11109 / ASRB2</strain>
    </source>
</reference>
<proteinExistence type="predicted"/>
<keyword evidence="2" id="KW-1185">Reference proteome</keyword>
<evidence type="ECO:0000313" key="1">
    <source>
        <dbReference type="EMBL" id="AEB09738.1"/>
    </source>
</evidence>
<dbReference type="HOGENOM" id="CLU_1088709_0_0_7"/>
<reference evidence="2" key="2">
    <citation type="submission" date="2011-03" db="EMBL/GenBank/DDBJ databases">
        <title>The complete genome of Desulfobacca acetoxidans DSM 11109.</title>
        <authorList>
            <consortium name="US DOE Joint Genome Institute (JGI-PGF)"/>
            <person name="Lucas S."/>
            <person name="Copeland A."/>
            <person name="Lapidus A."/>
            <person name="Bruce D."/>
            <person name="Goodwin L."/>
            <person name="Pitluck S."/>
            <person name="Peters L."/>
            <person name="Kyrpides N."/>
            <person name="Mavromatis K."/>
            <person name="Ivanova N."/>
            <person name="Ovchinnikova G."/>
            <person name="Teshima H."/>
            <person name="Detter J.C."/>
            <person name="Han C."/>
            <person name="Land M."/>
            <person name="Hauser L."/>
            <person name="Markowitz V."/>
            <person name="Cheng J.-F."/>
            <person name="Hugenholtz P."/>
            <person name="Woyke T."/>
            <person name="Wu D."/>
            <person name="Spring S."/>
            <person name="Schueler E."/>
            <person name="Brambilla E."/>
            <person name="Klenk H.-P."/>
            <person name="Eisen J.A."/>
        </authorList>
    </citation>
    <scope>NUCLEOTIDE SEQUENCE [LARGE SCALE GENOMIC DNA]</scope>
    <source>
        <strain evidence="2">ATCC 700848 / DSM 11109 / ASRB2</strain>
    </source>
</reference>
<organism evidence="1 2">
    <name type="scientific">Desulfobacca acetoxidans (strain ATCC 700848 / DSM 11109 / ASRB2)</name>
    <dbReference type="NCBI Taxonomy" id="880072"/>
    <lineage>
        <taxon>Bacteria</taxon>
        <taxon>Pseudomonadati</taxon>
        <taxon>Thermodesulfobacteriota</taxon>
        <taxon>Desulfobaccia</taxon>
        <taxon>Desulfobaccales</taxon>
        <taxon>Desulfobaccaceae</taxon>
        <taxon>Desulfobacca</taxon>
    </lineage>
</organism>
<dbReference type="Proteomes" id="UP000000483">
    <property type="component" value="Chromosome"/>
</dbReference>
<dbReference type="EMBL" id="CP002629">
    <property type="protein sequence ID" value="AEB09738.1"/>
    <property type="molecule type" value="Genomic_DNA"/>
</dbReference>
<dbReference type="KEGG" id="dao:Desac_1900"/>
<sequence>MLGNREYAQKAAPARGVVRIAVFLQRWPHFLSRDDQNAAGDGFIRDQTLFLGPFKPADRINPRAMDVLDITDADIAQSIMEVMIDKGYDPYLVSVLPSPQEKLTTNSLMARYRLVDDEVDGFLFCYYTPTLFVANSTFLPEGANRRSVGLYELAGALDPSAADFIWSGQRQSQAPPRAITHAFIYFSMTLFNARNWQPLWMTADANVWGRIRPAIAECPPGPTDRDYWTDPAMVHRIMLRNLRCRLWHLIGDALP</sequence>
<evidence type="ECO:0000313" key="2">
    <source>
        <dbReference type="Proteomes" id="UP000000483"/>
    </source>
</evidence>
<protein>
    <submittedName>
        <fullName evidence="1">Uncharacterized protein</fullName>
    </submittedName>
</protein>
<name>F2NJT3_DESAR</name>
<dbReference type="AlphaFoldDB" id="F2NJT3"/>
<gene>
    <name evidence="1" type="ordered locus">Desac_1900</name>
</gene>